<organism evidence="2 3">
    <name type="scientific">Candidatus Methylomirabilis lanthanidiphila</name>
    <dbReference type="NCBI Taxonomy" id="2211376"/>
    <lineage>
        <taxon>Bacteria</taxon>
        <taxon>Candidatus Methylomirabilota</taxon>
        <taxon>Candidatus Methylomirabilia</taxon>
        <taxon>Candidatus Methylomirabilales</taxon>
        <taxon>Candidatus Methylomirabilaceae</taxon>
        <taxon>Candidatus Methylomirabilis</taxon>
    </lineage>
</organism>
<feature type="transmembrane region" description="Helical" evidence="1">
    <location>
        <begin position="6"/>
        <end position="23"/>
    </location>
</feature>
<keyword evidence="3" id="KW-1185">Reference proteome</keyword>
<evidence type="ECO:0000313" key="3">
    <source>
        <dbReference type="Proteomes" id="UP000334340"/>
    </source>
</evidence>
<evidence type="ECO:0000313" key="2">
    <source>
        <dbReference type="EMBL" id="VUZ84974.1"/>
    </source>
</evidence>
<protein>
    <submittedName>
        <fullName evidence="2">Uncharacterized protein</fullName>
    </submittedName>
</protein>
<gene>
    <name evidence="2" type="ORF">MELA_01349</name>
</gene>
<keyword evidence="1" id="KW-1133">Transmembrane helix</keyword>
<keyword evidence="1" id="KW-0812">Transmembrane</keyword>
<evidence type="ECO:0000256" key="1">
    <source>
        <dbReference type="SAM" id="Phobius"/>
    </source>
</evidence>
<name>A0A564ZI50_9BACT</name>
<dbReference type="AlphaFoldDB" id="A0A564ZI50"/>
<dbReference type="Proteomes" id="UP000334340">
    <property type="component" value="Unassembled WGS sequence"/>
</dbReference>
<accession>A0A564ZI50</accession>
<sequence length="30" mass="3408">MENLLWQIGGLVLVGILTYLIVFRKRGGFT</sequence>
<reference evidence="2 3" key="1">
    <citation type="submission" date="2019-07" db="EMBL/GenBank/DDBJ databases">
        <authorList>
            <person name="Cremers G."/>
        </authorList>
    </citation>
    <scope>NUCLEOTIDE SEQUENCE [LARGE SCALE GENOMIC DNA]</scope>
</reference>
<proteinExistence type="predicted"/>
<dbReference type="EMBL" id="CABIKM010000021">
    <property type="protein sequence ID" value="VUZ84974.1"/>
    <property type="molecule type" value="Genomic_DNA"/>
</dbReference>
<keyword evidence="1" id="KW-0472">Membrane</keyword>